<dbReference type="EMBL" id="JNAO01000013">
    <property type="protein sequence ID" value="KGG00268.1"/>
    <property type="molecule type" value="Genomic_DNA"/>
</dbReference>
<dbReference type="STRING" id="167548.EU98_1800"/>
<dbReference type="Proteomes" id="UP000030533">
    <property type="component" value="Unassembled WGS sequence"/>
</dbReference>
<organism evidence="1 2">
    <name type="scientific">Prochlorococcus marinus str. MIT 9314</name>
    <dbReference type="NCBI Taxonomy" id="167548"/>
    <lineage>
        <taxon>Bacteria</taxon>
        <taxon>Bacillati</taxon>
        <taxon>Cyanobacteriota</taxon>
        <taxon>Cyanophyceae</taxon>
        <taxon>Synechococcales</taxon>
        <taxon>Prochlorococcaceae</taxon>
        <taxon>Prochlorococcus</taxon>
    </lineage>
</organism>
<proteinExistence type="predicted"/>
<evidence type="ECO:0000313" key="2">
    <source>
        <dbReference type="Proteomes" id="UP000030533"/>
    </source>
</evidence>
<comment type="caution">
    <text evidence="1">The sequence shown here is derived from an EMBL/GenBank/DDBJ whole genome shotgun (WGS) entry which is preliminary data.</text>
</comment>
<name>A0A0A2AEG3_PROMR</name>
<dbReference type="RefSeq" id="WP_032516431.1">
    <property type="nucleotide sequence ID" value="NZ_JNAO01000013.1"/>
</dbReference>
<evidence type="ECO:0000313" key="1">
    <source>
        <dbReference type="EMBL" id="KGG00268.1"/>
    </source>
</evidence>
<reference evidence="2" key="1">
    <citation type="journal article" date="2014" name="Sci. Data">
        <title>Genomes of diverse isolates of the marine cyanobacterium Prochlorococcus.</title>
        <authorList>
            <person name="Biller S."/>
            <person name="Berube P."/>
            <person name="Thompson J."/>
            <person name="Kelly L."/>
            <person name="Roggensack S."/>
            <person name="Awad L."/>
            <person name="Roache-Johnson K."/>
            <person name="Ding H."/>
            <person name="Giovannoni S.J."/>
            <person name="Moore L.R."/>
            <person name="Chisholm S.W."/>
        </authorList>
    </citation>
    <scope>NUCLEOTIDE SEQUENCE [LARGE SCALE GENOMIC DNA]</scope>
    <source>
        <strain evidence="2">MIT 9314</strain>
    </source>
</reference>
<dbReference type="AlphaFoldDB" id="A0A0A2AEG3"/>
<protein>
    <submittedName>
        <fullName evidence="1">Uncharacterized protein</fullName>
    </submittedName>
</protein>
<gene>
    <name evidence="1" type="ORF">EU98_1800</name>
</gene>
<accession>A0A0A2AEG3</accession>
<sequence length="169" mass="20033">MEVSKIYIFKEGIFSKSGAIRAYKIENRVYFFIPIFKNFEIEFPNYYINKFDFKLDQEETFESFIKKFSDSKGSYINTGLDKTTCFNVIETNEDNTNNYKVIYSGRNNNEDYRIYIANINKFFNSVSNIKIFEFKKSLSYPYVFKEGNMFKMICSLGRYGDSGIIFSKI</sequence>